<accession>A0A316U3P6</accession>
<dbReference type="STRING" id="1684307.A0A316U3P6"/>
<dbReference type="GeneID" id="37011615"/>
<keyword evidence="3" id="KW-1185">Reference proteome</keyword>
<feature type="non-terminal residue" evidence="2">
    <location>
        <position position="176"/>
    </location>
</feature>
<organism evidence="2 3">
    <name type="scientific">Pseudomicrostroma glucosiphilum</name>
    <dbReference type="NCBI Taxonomy" id="1684307"/>
    <lineage>
        <taxon>Eukaryota</taxon>
        <taxon>Fungi</taxon>
        <taxon>Dikarya</taxon>
        <taxon>Basidiomycota</taxon>
        <taxon>Ustilaginomycotina</taxon>
        <taxon>Exobasidiomycetes</taxon>
        <taxon>Microstromatales</taxon>
        <taxon>Microstromatales incertae sedis</taxon>
        <taxon>Pseudomicrostroma</taxon>
    </lineage>
</organism>
<feature type="non-terminal residue" evidence="2">
    <location>
        <position position="1"/>
    </location>
</feature>
<evidence type="ECO:0000313" key="2">
    <source>
        <dbReference type="EMBL" id="PWN19790.1"/>
    </source>
</evidence>
<evidence type="ECO:0000313" key="3">
    <source>
        <dbReference type="Proteomes" id="UP000245942"/>
    </source>
</evidence>
<dbReference type="Proteomes" id="UP000245942">
    <property type="component" value="Unassembled WGS sequence"/>
</dbReference>
<dbReference type="EMBL" id="KZ819330">
    <property type="protein sequence ID" value="PWN19790.1"/>
    <property type="molecule type" value="Genomic_DNA"/>
</dbReference>
<evidence type="ECO:0008006" key="4">
    <source>
        <dbReference type="Google" id="ProtNLM"/>
    </source>
</evidence>
<feature type="compositionally biased region" description="Basic and acidic residues" evidence="1">
    <location>
        <begin position="77"/>
        <end position="100"/>
    </location>
</feature>
<proteinExistence type="predicted"/>
<gene>
    <name evidence="2" type="ORF">BCV69DRAFT_234464</name>
</gene>
<reference evidence="2 3" key="1">
    <citation type="journal article" date="2018" name="Mol. Biol. Evol.">
        <title>Broad Genomic Sampling Reveals a Smut Pathogenic Ancestry of the Fungal Clade Ustilaginomycotina.</title>
        <authorList>
            <person name="Kijpornyongpan T."/>
            <person name="Mondo S.J."/>
            <person name="Barry K."/>
            <person name="Sandor L."/>
            <person name="Lee J."/>
            <person name="Lipzen A."/>
            <person name="Pangilinan J."/>
            <person name="LaButti K."/>
            <person name="Hainaut M."/>
            <person name="Henrissat B."/>
            <person name="Grigoriev I.V."/>
            <person name="Spatafora J.W."/>
            <person name="Aime M.C."/>
        </authorList>
    </citation>
    <scope>NUCLEOTIDE SEQUENCE [LARGE SCALE GENOMIC DNA]</scope>
    <source>
        <strain evidence="2 3">MCA 4718</strain>
    </source>
</reference>
<dbReference type="OrthoDB" id="1711508at2759"/>
<dbReference type="RefSeq" id="XP_025346950.1">
    <property type="nucleotide sequence ID" value="XM_025489881.1"/>
</dbReference>
<dbReference type="InterPro" id="IPR023214">
    <property type="entry name" value="HAD_sf"/>
</dbReference>
<sequence length="176" mass="19933">LVWSSAQPQNVDSMVQAILHPAQAAQLVRVWARDTLVPQRLYKHKSPSIKDLEVIWNALNHAAAFDVKAEQSSTEPAEVHEGERRVNAEYRDRTDHKYPDGSESESDSDSSGKKGHAHLASLQYVKQPKLSAARQWQESRGFGFHNTLLLDDSTDKARMQPYNHLLIPEFDHERAA</sequence>
<evidence type="ECO:0000256" key="1">
    <source>
        <dbReference type="SAM" id="MobiDB-lite"/>
    </source>
</evidence>
<protein>
    <recommendedName>
        <fullName evidence="4">FCP1 homology domain-containing protein</fullName>
    </recommendedName>
</protein>
<feature type="region of interest" description="Disordered" evidence="1">
    <location>
        <begin position="68"/>
        <end position="115"/>
    </location>
</feature>
<dbReference type="AlphaFoldDB" id="A0A316U3P6"/>
<dbReference type="Gene3D" id="3.40.50.1000">
    <property type="entry name" value="HAD superfamily/HAD-like"/>
    <property type="match status" value="1"/>
</dbReference>
<name>A0A316U3P6_9BASI</name>